<dbReference type="PANTHER" id="PTHR31355">
    <property type="entry name" value="MICROTUBULE-ASSOCIATED PROTEIN TORTIFOLIA1"/>
    <property type="match status" value="1"/>
</dbReference>
<organism evidence="4 5">
    <name type="scientific">Musa troglodytarum</name>
    <name type="common">fe'i banana</name>
    <dbReference type="NCBI Taxonomy" id="320322"/>
    <lineage>
        <taxon>Eukaryota</taxon>
        <taxon>Viridiplantae</taxon>
        <taxon>Streptophyta</taxon>
        <taxon>Embryophyta</taxon>
        <taxon>Tracheophyta</taxon>
        <taxon>Spermatophyta</taxon>
        <taxon>Magnoliopsida</taxon>
        <taxon>Liliopsida</taxon>
        <taxon>Zingiberales</taxon>
        <taxon>Musaceae</taxon>
        <taxon>Musa</taxon>
    </lineage>
</organism>
<dbReference type="InterPro" id="IPR057599">
    <property type="entry name" value="TORTIFOLIA1/TORL1-2_C"/>
</dbReference>
<feature type="compositionally biased region" description="Basic and acidic residues" evidence="1">
    <location>
        <begin position="675"/>
        <end position="685"/>
    </location>
</feature>
<dbReference type="InterPro" id="IPR011989">
    <property type="entry name" value="ARM-like"/>
</dbReference>
<evidence type="ECO:0000313" key="5">
    <source>
        <dbReference type="Proteomes" id="UP001055439"/>
    </source>
</evidence>
<feature type="compositionally biased region" description="Polar residues" evidence="1">
    <location>
        <begin position="470"/>
        <end position="481"/>
    </location>
</feature>
<feature type="region of interest" description="Disordered" evidence="1">
    <location>
        <begin position="652"/>
        <end position="689"/>
    </location>
</feature>
<dbReference type="InterPro" id="IPR033337">
    <property type="entry name" value="TORTIFOLIA1/SINE1-2"/>
</dbReference>
<reference evidence="4" key="1">
    <citation type="submission" date="2022-05" db="EMBL/GenBank/DDBJ databases">
        <title>The Musa troglodytarum L. genome provides insights into the mechanism of non-climacteric behaviour and enrichment of carotenoids.</title>
        <authorList>
            <person name="Wang J."/>
        </authorList>
    </citation>
    <scope>NUCLEOTIDE SEQUENCE</scope>
    <source>
        <tissue evidence="4">Leaf</tissue>
    </source>
</reference>
<dbReference type="Gene3D" id="1.25.10.10">
    <property type="entry name" value="Leucine-rich Repeat Variant"/>
    <property type="match status" value="1"/>
</dbReference>
<feature type="region of interest" description="Disordered" evidence="1">
    <location>
        <begin position="457"/>
        <end position="483"/>
    </location>
</feature>
<accession>A0A9E7FJX9</accession>
<dbReference type="InterPro" id="IPR057600">
    <property type="entry name" value="TORTIFOLIA1/SINE1-2_N"/>
</dbReference>
<keyword evidence="5" id="KW-1185">Reference proteome</keyword>
<dbReference type="Proteomes" id="UP001055439">
    <property type="component" value="Chromosome 4"/>
</dbReference>
<feature type="domain" description="TORTIFOLIA1/TORL1-2 C-terminal" evidence="2">
    <location>
        <begin position="702"/>
        <end position="834"/>
    </location>
</feature>
<proteinExistence type="predicted"/>
<evidence type="ECO:0000313" key="4">
    <source>
        <dbReference type="EMBL" id="URD98095.1"/>
    </source>
</evidence>
<evidence type="ECO:0000256" key="1">
    <source>
        <dbReference type="SAM" id="MobiDB-lite"/>
    </source>
</evidence>
<evidence type="ECO:0000259" key="2">
    <source>
        <dbReference type="Pfam" id="PF24713"/>
    </source>
</evidence>
<dbReference type="GO" id="GO:0008017">
    <property type="term" value="F:microtubule binding"/>
    <property type="evidence" value="ECO:0007669"/>
    <property type="project" value="InterPro"/>
</dbReference>
<dbReference type="OrthoDB" id="298726at2759"/>
<dbReference type="GO" id="GO:0005874">
    <property type="term" value="C:microtubule"/>
    <property type="evidence" value="ECO:0007669"/>
    <property type="project" value="InterPro"/>
</dbReference>
<dbReference type="Pfam" id="PF24714">
    <property type="entry name" value="TOR1L1_N"/>
    <property type="match status" value="1"/>
</dbReference>
<dbReference type="InterPro" id="IPR016024">
    <property type="entry name" value="ARM-type_fold"/>
</dbReference>
<dbReference type="AlphaFoldDB" id="A0A9E7FJX9"/>
<evidence type="ECO:0000259" key="3">
    <source>
        <dbReference type="Pfam" id="PF24714"/>
    </source>
</evidence>
<dbReference type="EMBL" id="CP097506">
    <property type="protein sequence ID" value="URD98095.1"/>
    <property type="molecule type" value="Genomic_DNA"/>
</dbReference>
<protein>
    <submittedName>
        <fullName evidence="4">Microtubule-associated protein</fullName>
    </submittedName>
</protein>
<name>A0A9E7FJX9_9LILI</name>
<dbReference type="SUPFAM" id="SSF48371">
    <property type="entry name" value="ARM repeat"/>
    <property type="match status" value="1"/>
</dbReference>
<dbReference type="PANTHER" id="PTHR31355:SF22">
    <property type="entry name" value="TORTIFOLIA1-LIKE PROTEIN 2"/>
    <property type="match status" value="1"/>
</dbReference>
<gene>
    <name evidence="4" type="ORF">MUK42_31199</name>
</gene>
<feature type="domain" description="TORTIFOLIA1/SINE1-2 N-terminal" evidence="3">
    <location>
        <begin position="25"/>
        <end position="301"/>
    </location>
</feature>
<dbReference type="Pfam" id="PF24713">
    <property type="entry name" value="TOR1L1_C"/>
    <property type="match status" value="1"/>
</dbReference>
<sequence>MKPRVVAHSKARSGGKAAVPQQAVFEMKQRVILSLNKLADRDTYHIGVEELEKASLKLTPDMLAPFLSCVAETDAEQKSAVRAECVRLMGTLARSHGSLLAPYLGKVVGSIVKRLKDTDSIVRDACVEACGVLATSVRGGEGGGGATFVALAKPLFEALGEQNRYVQVGAAHCLARVIDEASDAPHNILPPMLTRVIKLLKNQHFMAKPAIIELIRSIIQAECALAEHALSAAVTSILEALKSNDWTTRKAASVALAEITVNPGSSLAPLRSSCIHFLESCRFDKVKPVRDSIMHAIQCWRALPVTHSSETSEAGSSTKENFGKDINVVTSVCDSRWRDASFRKNGPISDLCGNSTCSTQKRAPLSVRKQCTTNMQSHKSNDWHIEVSVPKTRGIPSVNSNCIKSDSNVRDLLERRMVNTAELQNINFDYGSVFDKPECSSVSVPDYQSYEMEHLTGSHDCAGENDSEGNDSISPTRNNHSAVEDNVPECLGTQERKSPDSSISDLCSRSMHGCCVHAANGLAAIKQQLLEIETKQTNLLDLLQVFIGNSMDNISKLQSKVNFLEQTLDKMTHSVAECENYSSMVCSKILKKVQTVSLSPKLTPRPSVDNNYKDSSLLSSKSMEIWQDNLSSKSRSSTSVIEEGEISEDSSLDILQSPIPRGVGNNSGRSRRSLRNQERDAKDASARAGNLEDVNGYQKRIKEFLSAGNLESAYVEAILSGDDLSLVLLMDRTGPVMDKLSNETTNEVLAIMATNFVNQRYLEGAIPWLQQASYLSLKIVVNLTMANEPRNLFLSTKAQMEFLLALQVAATRGCADPVAKTCISWLAVKLSKLWHGDPSRNGLPPRGSQGNKK</sequence>